<name>A0ACC5Y0U9_9TELE</name>
<evidence type="ECO:0000313" key="1">
    <source>
        <dbReference type="EMBL" id="MCJ8729233.1"/>
    </source>
</evidence>
<sequence length="910" mass="102864">ASSWVTRVPHFTEVASSVGHALLFPWRLTGRHSPHRGTAAEASSKYSMPFYSNVYYPFLSEPHSARATSLMNSPESQPSSDHQSRPPGLAMSGSSVPPPFKFRTRRESVDWRRINAIDVDRVASELDFQMLQEHIAGVTFCSLEGERCLNCQSQVDPALLKLFRLAQLTIEYLLHSQDCLSLSLHAAEEQLQTEAKEKQRLQVQLQKQSQDGKLLKEELKQRKKIIASQQAMISAGLANYHKCQHCEKAFMNTSFLQRHLQRRHPMENDIKLMADNQKDLQTKKLQDEIVRLQDQLTLAKSEMETQQKDYNTKQEKDLTQKQADFMKQLEIWKENERVRMNSKIEEVKQACQRDMDSMHQKNRNLEKQVLKLQQSSKMQENMQPVQGQASSVRNSEDKQKQEAAQLQQKLHQQEIKWAANMQKIKEEYESERNQLQTALAQTHFTVSKEKRRLERQVEELEVRLEEQQQIITSQNTQIKYFTANSPKSTIQQEEFAAVAAAPEPKTRVVISDSSSFSEGPADTQSRQQKVKELLKNPSLKRDMHLAVQQSLHDKLLQLGIEPAVGGLSKTTFDSAMARVVSGRQQRQRECAEYRKMQKDLGQNLDRRVKERSTRPVAKPKQSGHVRTLPQSRPRSNSLPVTVTKVVSGPLARRQYTPQPAHQNNTATHPTASTQMAPHKTPRFSQDEDSSEEEESDKDSPQAQKATVKSHSPGVQQRTAPPALASFQKAAQSSGSHQASVFNKMEVTVPECESEWTEGSEMEEISLDQLQKQTDQNGNVPKTSCSYVKALSNNLEKQPADRGHKKTAGVAIPDKPNGVTNTNDAVWEIKHTDFMDDNDDDWDISSLEDVPPAHKSSSAPVKNSIDKSHDTSTSVWGTFTGKGHEPGLKDTGSTLKSSIVTVSDWDDSDGT</sequence>
<comment type="caution">
    <text evidence="1">The sequence shown here is derived from an EMBL/GenBank/DDBJ whole genome shotgun (WGS) entry which is preliminary data.</text>
</comment>
<gene>
    <name evidence="1" type="ORF">PDJAM_G00103790</name>
</gene>
<evidence type="ECO:0000313" key="2">
    <source>
        <dbReference type="Proteomes" id="UP000830395"/>
    </source>
</evidence>
<reference evidence="1" key="1">
    <citation type="submission" date="2020-02" db="EMBL/GenBank/DDBJ databases">
        <title>Genome sequencing of the panga catfish, Pangasius djambal.</title>
        <authorList>
            <person name="Wen M."/>
            <person name="Zahm M."/>
            <person name="Roques C."/>
            <person name="Cabau C."/>
            <person name="Klopp C."/>
            <person name="Donnadieu C."/>
            <person name="Jouanno E."/>
            <person name="Avarre J.-C."/>
            <person name="Campet M."/>
            <person name="Ha T."/>
            <person name="Dugue R."/>
            <person name="Lampietro C."/>
            <person name="Louis A."/>
            <person name="Herpin A."/>
            <person name="Echchiki A."/>
            <person name="Berthelot C."/>
            <person name="Parey E."/>
            <person name="Roest-Crollius H."/>
            <person name="Braasch I."/>
            <person name="Postlethwait J.H."/>
            <person name="Bobe J."/>
            <person name="Montfort J."/>
            <person name="Bouchez O."/>
            <person name="Begum T."/>
            <person name="Schartl M."/>
            <person name="Gustiano R."/>
            <person name="Guiguen Y."/>
        </authorList>
    </citation>
    <scope>NUCLEOTIDE SEQUENCE</scope>
    <source>
        <strain evidence="1">Pdj_M5554</strain>
    </source>
</reference>
<keyword evidence="2" id="KW-1185">Reference proteome</keyword>
<accession>A0ACC5Y0U9</accession>
<dbReference type="Proteomes" id="UP000830395">
    <property type="component" value="Chromosome 2"/>
</dbReference>
<dbReference type="EMBL" id="CM040976">
    <property type="protein sequence ID" value="MCJ8729233.1"/>
    <property type="molecule type" value="Genomic_DNA"/>
</dbReference>
<protein>
    <submittedName>
        <fullName evidence="1">Uncharacterized protein</fullName>
    </submittedName>
</protein>
<organism evidence="1 2">
    <name type="scientific">Pangasius djambal</name>
    <dbReference type="NCBI Taxonomy" id="1691987"/>
    <lineage>
        <taxon>Eukaryota</taxon>
        <taxon>Metazoa</taxon>
        <taxon>Chordata</taxon>
        <taxon>Craniata</taxon>
        <taxon>Vertebrata</taxon>
        <taxon>Euteleostomi</taxon>
        <taxon>Actinopterygii</taxon>
        <taxon>Neopterygii</taxon>
        <taxon>Teleostei</taxon>
        <taxon>Ostariophysi</taxon>
        <taxon>Siluriformes</taxon>
        <taxon>Pangasiidae</taxon>
        <taxon>Pangasius</taxon>
    </lineage>
</organism>
<proteinExistence type="predicted"/>
<feature type="non-terminal residue" evidence="1">
    <location>
        <position position="1"/>
    </location>
</feature>